<keyword evidence="1" id="KW-1133">Transmembrane helix</keyword>
<name>A0A7Z1MGB6_9VIBR</name>
<reference evidence="2" key="1">
    <citation type="submission" date="2016-07" db="EMBL/GenBank/DDBJ databases">
        <authorList>
            <person name="Kauffman K."/>
            <person name="Arevalo P."/>
            <person name="Polz M.F."/>
        </authorList>
    </citation>
    <scope>NUCLEOTIDE SEQUENCE</scope>
    <source>
        <strain evidence="2">10N.222.46.E12</strain>
    </source>
</reference>
<keyword evidence="1" id="KW-0812">Transmembrane</keyword>
<dbReference type="GO" id="GO:0019867">
    <property type="term" value="C:outer membrane"/>
    <property type="evidence" value="ECO:0007669"/>
    <property type="project" value="InterPro"/>
</dbReference>
<keyword evidence="1" id="KW-0472">Membrane</keyword>
<reference evidence="2" key="2">
    <citation type="journal article" date="2018" name="Nature">
        <title>A major lineage of non-tailed dsDNA viruses as unrecognized killers of marine bacteria.</title>
        <authorList>
            <person name="Kauffman K.M."/>
            <person name="Hussain F.A."/>
            <person name="Yang J."/>
            <person name="Arevalo P."/>
            <person name="Brown J.M."/>
            <person name="Chang W.K."/>
            <person name="VanInsberghe D."/>
            <person name="Elsherbini J."/>
            <person name="Sharma R.S."/>
            <person name="Cutler M.B."/>
            <person name="Kelly L."/>
            <person name="Polz M.F."/>
        </authorList>
    </citation>
    <scope>NUCLEOTIDE SEQUENCE</scope>
    <source>
        <strain evidence="2">10N.222.46.E12</strain>
    </source>
</reference>
<accession>A0A7Z1MGB6</accession>
<dbReference type="NCBIfam" id="TIGR02762">
    <property type="entry name" value="TraL_TIGR"/>
    <property type="match status" value="1"/>
</dbReference>
<dbReference type="InterPro" id="IPR009838">
    <property type="entry name" value="T4SS_TraL"/>
</dbReference>
<dbReference type="AlphaFoldDB" id="A0A7Z1MGB6"/>
<feature type="transmembrane region" description="Helical" evidence="1">
    <location>
        <begin position="34"/>
        <end position="59"/>
    </location>
</feature>
<sequence>MDYQDKQALFTFPNYLQSGINIAGFPIDEILPSILVFALLFNFNKIVAIAGCIGLFLCIRSLKIRFGSRFIVHFMYWFGDDNANKTVFKRTPSSTKKYWIY</sequence>
<dbReference type="EMBL" id="MDBS01000061">
    <property type="protein sequence ID" value="PMP24881.1"/>
    <property type="molecule type" value="Genomic_DNA"/>
</dbReference>
<proteinExistence type="predicted"/>
<evidence type="ECO:0000256" key="1">
    <source>
        <dbReference type="SAM" id="Phobius"/>
    </source>
</evidence>
<dbReference type="Pfam" id="PF07178">
    <property type="entry name" value="TraL"/>
    <property type="match status" value="1"/>
</dbReference>
<protein>
    <submittedName>
        <fullName evidence="2">Type IV conjugative transfer system protein TraL</fullName>
    </submittedName>
</protein>
<dbReference type="RefSeq" id="WP_102332400.1">
    <property type="nucleotide sequence ID" value="NZ_CP170595.1"/>
</dbReference>
<organism evidence="2">
    <name type="scientific">Vibrio cyclitrophicus</name>
    <dbReference type="NCBI Taxonomy" id="47951"/>
    <lineage>
        <taxon>Bacteria</taxon>
        <taxon>Pseudomonadati</taxon>
        <taxon>Pseudomonadota</taxon>
        <taxon>Gammaproteobacteria</taxon>
        <taxon>Vibrionales</taxon>
        <taxon>Vibrionaceae</taxon>
        <taxon>Vibrio</taxon>
    </lineage>
</organism>
<comment type="caution">
    <text evidence="2">The sequence shown here is derived from an EMBL/GenBank/DDBJ whole genome shotgun (WGS) entry which is preliminary data.</text>
</comment>
<evidence type="ECO:0000313" key="2">
    <source>
        <dbReference type="EMBL" id="PMP24881.1"/>
    </source>
</evidence>
<gene>
    <name evidence="2" type="ORF">BCS90_24995</name>
</gene>